<keyword evidence="4" id="KW-0968">Cytoplasmic vesicle</keyword>
<dbReference type="SMART" id="SM00128">
    <property type="entry name" value="IPPc"/>
    <property type="match status" value="1"/>
</dbReference>
<dbReference type="Pfam" id="PF00620">
    <property type="entry name" value="RhoGAP"/>
    <property type="match status" value="1"/>
</dbReference>
<keyword evidence="7" id="KW-0255">Endonuclease</keyword>
<dbReference type="GO" id="GO:0004439">
    <property type="term" value="F:phosphatidylinositol-4,5-bisphosphate 5-phosphatase activity"/>
    <property type="evidence" value="ECO:0007669"/>
    <property type="project" value="TreeGrafter"/>
</dbReference>
<evidence type="ECO:0000256" key="3">
    <source>
        <dbReference type="ARBA" id="ARBA00022753"/>
    </source>
</evidence>
<organism evidence="7 8">
    <name type="scientific">Blyttiomyces helicus</name>
    <dbReference type="NCBI Taxonomy" id="388810"/>
    <lineage>
        <taxon>Eukaryota</taxon>
        <taxon>Fungi</taxon>
        <taxon>Fungi incertae sedis</taxon>
        <taxon>Chytridiomycota</taxon>
        <taxon>Chytridiomycota incertae sedis</taxon>
        <taxon>Chytridiomycetes</taxon>
        <taxon>Chytridiomycetes incertae sedis</taxon>
        <taxon>Blyttiomyces</taxon>
    </lineage>
</organism>
<name>A0A4P9WK55_9FUNG</name>
<dbReference type="InterPro" id="IPR000198">
    <property type="entry name" value="RhoGAP_dom"/>
</dbReference>
<feature type="non-terminal residue" evidence="7">
    <location>
        <position position="1"/>
    </location>
</feature>
<feature type="compositionally biased region" description="Pro residues" evidence="5">
    <location>
        <begin position="1025"/>
        <end position="1038"/>
    </location>
</feature>
<dbReference type="InterPro" id="IPR008936">
    <property type="entry name" value="Rho_GTPase_activation_prot"/>
</dbReference>
<evidence type="ECO:0000256" key="4">
    <source>
        <dbReference type="ARBA" id="ARBA00023329"/>
    </source>
</evidence>
<dbReference type="GO" id="GO:0004519">
    <property type="term" value="F:endonuclease activity"/>
    <property type="evidence" value="ECO:0007669"/>
    <property type="project" value="UniProtKB-KW"/>
</dbReference>
<dbReference type="GO" id="GO:0004527">
    <property type="term" value="F:exonuclease activity"/>
    <property type="evidence" value="ECO:0007669"/>
    <property type="project" value="UniProtKB-KW"/>
</dbReference>
<dbReference type="PANTHER" id="PTHR11200:SF300">
    <property type="entry name" value="TYPE II INOSITOL 1,4,5-TRISPHOSPHATE 5-PHOSPHATASE"/>
    <property type="match status" value="1"/>
</dbReference>
<dbReference type="Pfam" id="PF21310">
    <property type="entry name" value="OCRL-like_ASH"/>
    <property type="match status" value="1"/>
</dbReference>
<dbReference type="EMBL" id="KZ994340">
    <property type="protein sequence ID" value="RKO93184.1"/>
    <property type="molecule type" value="Genomic_DNA"/>
</dbReference>
<protein>
    <submittedName>
        <fullName evidence="7">Endonuclease/exonuclease/phosphatase</fullName>
    </submittedName>
</protein>
<sequence length="1074" mass="117905">HLAELRAVKLNGERRRRIVAVVLNNEGREEACVFVLKRRVGSPPVILDVLPVFSDFRLSVSQSKPVDPQARPTAASRSDFSLRLSSDLEHTVKLETSMLDTLQSLLIEIKRVMAIAQQNGYSRATSHSWISHYEDTSSATIVSPENDRIGGSTDIGAATVPAIMANPFLTNATSSTDLKSIKDAWAAKELRAREKKFAEFENRKIFVGSWNVNGQLASQSLTPWLETAEDEQPVIYVLGFQELDLSTEAYIYSDTGREGEWAKAIDAAFEKTSCKYVKKASKQLVGMLIVLYVRAEEQEAVKEVSAEYVPTGLLGMMGNKGGTAIRFRFYDSYFSFVNSHLAADTSMVERRNQDFQEIRRRLAFPLPAVYADYTAYTRANPWVTSLYDCAAAVGVGAPGAVGTAATIGKTATSIYDVDHLFWMGDLNYRVPLPDTEAKALLAVGDLAQMLKFDQLSIEQNAGRVFGDFLEGPIKFEPTYKYDIGTSRFDSSEKRRSPSFCDRILWFRNPLRSHDPDWLRIEWYRSSMAMTLSDHKPIMGLYTLKVRKLDPVKLQAVHDDIYRDLDKFENESYPDLSIDQNVLDFGDVRFKVPVARILTVENKGQVMAQYRFVPKGNDKSLSKPWCYVNPPFGTLMPGETVKVTITILVDSVTAPSINFGIENLDDILILHTENGKDHFVSISGNWMASAFGSDLSVLTRLVRPIREHGVDGVKAILKASAERKAAKRAEIADADASGAVTPRMNPEGIMPTPPVAANEQGLSIPKEMWRLVDFIYRFGMDVDNLFLSSGDQAITEYLRECLDTGVEFDLSALLSDPAAPPAPEPESLSPPPDDKVSADASRTSIDLDVDLLLQTNTLVRETSLLELGSGDIPPSSAAVRPPRPRGRAAAVHSAAETLVAFLQSLVEPVVPPSMYMRCVTEGYLTFVAARAVVQHLPAVNYNAFVYLASFLREVVVGYKGRGELSADKLAQIFAPIILRPQKDPSSTSHSSPSAIPARNKPLPVAPAPRPPTQKYSTLVGLSTAKPPQPPPATSGPPSRPASAQGTGAGTGAGASAEILKGRMFLAQFLEPGNEL</sequence>
<feature type="compositionally biased region" description="Low complexity" evidence="5">
    <location>
        <begin position="983"/>
        <end position="992"/>
    </location>
</feature>
<dbReference type="SUPFAM" id="SSF56219">
    <property type="entry name" value="DNase I-like"/>
    <property type="match status" value="1"/>
</dbReference>
<evidence type="ECO:0000259" key="6">
    <source>
        <dbReference type="PROSITE" id="PS50238"/>
    </source>
</evidence>
<gene>
    <name evidence="7" type="ORF">BDK51DRAFT_19695</name>
</gene>
<evidence type="ECO:0000256" key="2">
    <source>
        <dbReference type="ARBA" id="ARBA00004580"/>
    </source>
</evidence>
<dbReference type="Proteomes" id="UP000269721">
    <property type="component" value="Unassembled WGS sequence"/>
</dbReference>
<dbReference type="GO" id="GO:0031901">
    <property type="term" value="C:early endosome membrane"/>
    <property type="evidence" value="ECO:0007669"/>
    <property type="project" value="UniProtKB-SubCell"/>
</dbReference>
<dbReference type="Gene3D" id="1.10.555.10">
    <property type="entry name" value="Rho GTPase activation protein"/>
    <property type="match status" value="1"/>
</dbReference>
<keyword evidence="7" id="KW-0540">Nuclease</keyword>
<keyword evidence="3" id="KW-0967">Endosome</keyword>
<keyword evidence="7" id="KW-0269">Exonuclease</keyword>
<keyword evidence="8" id="KW-1185">Reference proteome</keyword>
<dbReference type="Pfam" id="PF22669">
    <property type="entry name" value="Exo_endo_phos2"/>
    <property type="match status" value="1"/>
</dbReference>
<dbReference type="InterPro" id="IPR036691">
    <property type="entry name" value="Endo/exonu/phosph_ase_sf"/>
</dbReference>
<comment type="subcellular location">
    <subcellularLocation>
        <location evidence="2">Cytoplasmic vesicle</location>
        <location evidence="2">Phagosome membrane</location>
    </subcellularLocation>
    <subcellularLocation>
        <location evidence="1">Early endosome membrane</location>
    </subcellularLocation>
</comment>
<dbReference type="AlphaFoldDB" id="A0A4P9WK55"/>
<dbReference type="Gene3D" id="2.60.40.10">
    <property type="entry name" value="Immunoglobulins"/>
    <property type="match status" value="1"/>
</dbReference>
<dbReference type="InterPro" id="IPR048869">
    <property type="entry name" value="OCRL-1_2_ASH"/>
</dbReference>
<evidence type="ECO:0000313" key="8">
    <source>
        <dbReference type="Proteomes" id="UP000269721"/>
    </source>
</evidence>
<feature type="region of interest" description="Disordered" evidence="5">
    <location>
        <begin position="979"/>
        <end position="1053"/>
    </location>
</feature>
<dbReference type="GO" id="GO:0046856">
    <property type="term" value="P:phosphatidylinositol dephosphorylation"/>
    <property type="evidence" value="ECO:0007669"/>
    <property type="project" value="InterPro"/>
</dbReference>
<dbReference type="PANTHER" id="PTHR11200">
    <property type="entry name" value="INOSITOL 5-PHOSPHATASE"/>
    <property type="match status" value="1"/>
</dbReference>
<evidence type="ECO:0000256" key="5">
    <source>
        <dbReference type="SAM" id="MobiDB-lite"/>
    </source>
</evidence>
<dbReference type="InterPro" id="IPR046985">
    <property type="entry name" value="IP5"/>
</dbReference>
<evidence type="ECO:0000313" key="7">
    <source>
        <dbReference type="EMBL" id="RKO93184.1"/>
    </source>
</evidence>
<dbReference type="InterPro" id="IPR013783">
    <property type="entry name" value="Ig-like_fold"/>
</dbReference>
<dbReference type="GO" id="GO:0007165">
    <property type="term" value="P:signal transduction"/>
    <property type="evidence" value="ECO:0007669"/>
    <property type="project" value="InterPro"/>
</dbReference>
<dbReference type="PROSITE" id="PS50238">
    <property type="entry name" value="RHOGAP"/>
    <property type="match status" value="1"/>
</dbReference>
<dbReference type="OrthoDB" id="7862313at2759"/>
<feature type="region of interest" description="Disordered" evidence="5">
    <location>
        <begin position="813"/>
        <end position="839"/>
    </location>
</feature>
<dbReference type="InterPro" id="IPR000300">
    <property type="entry name" value="IPPc"/>
</dbReference>
<keyword evidence="7" id="KW-0378">Hydrolase</keyword>
<dbReference type="SMART" id="SM00324">
    <property type="entry name" value="RhoGAP"/>
    <property type="match status" value="1"/>
</dbReference>
<feature type="compositionally biased region" description="Pro residues" evidence="5">
    <location>
        <begin position="817"/>
        <end position="830"/>
    </location>
</feature>
<accession>A0A4P9WK55</accession>
<feature type="domain" description="Rho-GAP" evidence="6">
    <location>
        <begin position="749"/>
        <end position="1001"/>
    </location>
</feature>
<evidence type="ECO:0000256" key="1">
    <source>
        <dbReference type="ARBA" id="ARBA00004146"/>
    </source>
</evidence>
<dbReference type="Gene3D" id="3.60.10.10">
    <property type="entry name" value="Endonuclease/exonuclease/phosphatase"/>
    <property type="match status" value="1"/>
</dbReference>
<proteinExistence type="predicted"/>
<reference evidence="8" key="1">
    <citation type="journal article" date="2018" name="Nat. Microbiol.">
        <title>Leveraging single-cell genomics to expand the fungal tree of life.</title>
        <authorList>
            <person name="Ahrendt S.R."/>
            <person name="Quandt C.A."/>
            <person name="Ciobanu D."/>
            <person name="Clum A."/>
            <person name="Salamov A."/>
            <person name="Andreopoulos B."/>
            <person name="Cheng J.F."/>
            <person name="Woyke T."/>
            <person name="Pelin A."/>
            <person name="Henrissat B."/>
            <person name="Reynolds N.K."/>
            <person name="Benny G.L."/>
            <person name="Smith M.E."/>
            <person name="James T.Y."/>
            <person name="Grigoriev I.V."/>
        </authorList>
    </citation>
    <scope>NUCLEOTIDE SEQUENCE [LARGE SCALE GENOMIC DNA]</scope>
</reference>
<dbReference type="SUPFAM" id="SSF48350">
    <property type="entry name" value="GTPase activation domain, GAP"/>
    <property type="match status" value="1"/>
</dbReference>